<dbReference type="PROSITE" id="PS50835">
    <property type="entry name" value="IG_LIKE"/>
    <property type="match status" value="1"/>
</dbReference>
<dbReference type="InterPro" id="IPR027231">
    <property type="entry name" value="Semaphorin"/>
</dbReference>
<proteinExistence type="inferred from homology"/>
<sequence length="409" mass="43854">MSLRELRVCQPGERGQYSSSKEYPDEALRFARDHPAMLRPVRPCTAGPSCCGARGPRLTQLAADRVEARDGHYDVLFIGTDDAVVLKVIAIYNKDSDTVEEVLLEELHVFKVPVPITEILISAKRQQLYVGSELGVVQVKLHQCHLYGSACADCCLARDPYCAWDGAACSRYLPAGPSAKRRFRRQDVRHGNAVQQCEGAPANGDQAPEPEERLVIGVENSSVLLECRPRSPQAQVLWFRLRGSDKEEVRAGDRVAKTPHGLLFLGLRRADAGAYLCQSAERGFVRPLARGAGGAGGAAPGPAAPPGARGRGGGGGGPSARPLPLLPPRGSAPSSGTRTSSGWSATATSAGGAVLRAGVVPRPGRKKLKSPLPKWKPPPQKERGRRGDRQRTPRQARTRPAIPTHAPDV</sequence>
<dbReference type="GO" id="GO:0030335">
    <property type="term" value="P:positive regulation of cell migration"/>
    <property type="evidence" value="ECO:0007669"/>
    <property type="project" value="TreeGrafter"/>
</dbReference>
<dbReference type="GO" id="GO:0005615">
    <property type="term" value="C:extracellular space"/>
    <property type="evidence" value="ECO:0007669"/>
    <property type="project" value="TreeGrafter"/>
</dbReference>
<dbReference type="PROSITE" id="PS51004">
    <property type="entry name" value="SEMA"/>
    <property type="match status" value="1"/>
</dbReference>
<dbReference type="InterPro" id="IPR001627">
    <property type="entry name" value="Semap_dom"/>
</dbReference>
<dbReference type="FunFam" id="3.30.1680.10:FF:000001">
    <property type="entry name" value="Semaphorin 3F like"/>
    <property type="match status" value="1"/>
</dbReference>
<dbReference type="GO" id="GO:0030215">
    <property type="term" value="F:semaphorin receptor binding"/>
    <property type="evidence" value="ECO:0007669"/>
    <property type="project" value="InterPro"/>
</dbReference>
<dbReference type="InterPro" id="IPR013151">
    <property type="entry name" value="Immunoglobulin_dom"/>
</dbReference>
<evidence type="ECO:0000256" key="1">
    <source>
        <dbReference type="ARBA" id="ARBA00009492"/>
    </source>
</evidence>
<dbReference type="GO" id="GO:0071526">
    <property type="term" value="P:semaphorin-plexin signaling pathway"/>
    <property type="evidence" value="ECO:0007669"/>
    <property type="project" value="TreeGrafter"/>
</dbReference>
<accession>A0A9D3RJN2</accession>
<dbReference type="GO" id="GO:0045499">
    <property type="term" value="F:chemorepellent activity"/>
    <property type="evidence" value="ECO:0007669"/>
    <property type="project" value="TreeGrafter"/>
</dbReference>
<evidence type="ECO:0000256" key="6">
    <source>
        <dbReference type="SAM" id="MobiDB-lite"/>
    </source>
</evidence>
<feature type="domain" description="Ig-like" evidence="7">
    <location>
        <begin position="210"/>
        <end position="278"/>
    </location>
</feature>
<dbReference type="Pfam" id="PF01403">
    <property type="entry name" value="Sema"/>
    <property type="match status" value="1"/>
</dbReference>
<protein>
    <recommendedName>
        <fullName evidence="11">Sema domain-containing protein</fullName>
    </recommendedName>
</protein>
<keyword evidence="3" id="KW-0325">Glycoprotein</keyword>
<keyword evidence="2" id="KW-1015">Disulfide bond</keyword>
<feature type="region of interest" description="Disordered" evidence="6">
    <location>
        <begin position="291"/>
        <end position="409"/>
    </location>
</feature>
<dbReference type="InterPro" id="IPR015943">
    <property type="entry name" value="WD40/YVTN_repeat-like_dom_sf"/>
</dbReference>
<evidence type="ECO:0000256" key="4">
    <source>
        <dbReference type="ARBA" id="ARBA00023319"/>
    </source>
</evidence>
<dbReference type="AlphaFoldDB" id="A0A9D3RJN2"/>
<keyword evidence="10" id="KW-1185">Reference proteome</keyword>
<feature type="compositionally biased region" description="Gly residues" evidence="6">
    <location>
        <begin position="309"/>
        <end position="318"/>
    </location>
</feature>
<comment type="caution">
    <text evidence="9">The sequence shown here is derived from an EMBL/GenBank/DDBJ whole genome shotgun (WGS) entry which is preliminary data.</text>
</comment>
<dbReference type="Gene3D" id="2.130.10.10">
    <property type="entry name" value="YVTN repeat-like/Quinoprotein amine dehydrogenase"/>
    <property type="match status" value="1"/>
</dbReference>
<dbReference type="InterPro" id="IPR036352">
    <property type="entry name" value="Semap_dom_sf"/>
</dbReference>
<dbReference type="EMBL" id="JAFIRN010000019">
    <property type="protein sequence ID" value="KAG5830322.1"/>
    <property type="molecule type" value="Genomic_DNA"/>
</dbReference>
<dbReference type="PANTHER" id="PTHR11036">
    <property type="entry name" value="SEMAPHORIN"/>
    <property type="match status" value="1"/>
</dbReference>
<evidence type="ECO:0000313" key="10">
    <source>
        <dbReference type="Proteomes" id="UP001044222"/>
    </source>
</evidence>
<reference evidence="9" key="1">
    <citation type="submission" date="2021-01" db="EMBL/GenBank/DDBJ databases">
        <title>A chromosome-scale assembly of European eel, Anguilla anguilla.</title>
        <authorList>
            <person name="Henkel C."/>
            <person name="Jong-Raadsen S.A."/>
            <person name="Dufour S."/>
            <person name="Weltzien F.-A."/>
            <person name="Palstra A.P."/>
            <person name="Pelster B."/>
            <person name="Spaink H.P."/>
            <person name="Van Den Thillart G.E."/>
            <person name="Jansen H."/>
            <person name="Zahm M."/>
            <person name="Klopp C."/>
            <person name="Cedric C."/>
            <person name="Louis A."/>
            <person name="Berthelot C."/>
            <person name="Parey E."/>
            <person name="Roest Crollius H."/>
            <person name="Montfort J."/>
            <person name="Robinson-Rechavi M."/>
            <person name="Bucao C."/>
            <person name="Bouchez O."/>
            <person name="Gislard M."/>
            <person name="Lluch J."/>
            <person name="Milhes M."/>
            <person name="Lampietro C."/>
            <person name="Lopez Roques C."/>
            <person name="Donnadieu C."/>
            <person name="Braasch I."/>
            <person name="Desvignes T."/>
            <person name="Postlethwait J."/>
            <person name="Bobe J."/>
            <person name="Guiguen Y."/>
            <person name="Dirks R."/>
        </authorList>
    </citation>
    <scope>NUCLEOTIDE SEQUENCE</scope>
    <source>
        <strain evidence="9">Tag_6206</strain>
        <tissue evidence="9">Liver</tissue>
    </source>
</reference>
<feature type="compositionally biased region" description="Low complexity" evidence="6">
    <location>
        <begin position="319"/>
        <end position="353"/>
    </location>
</feature>
<dbReference type="Gene3D" id="2.60.40.10">
    <property type="entry name" value="Immunoglobulins"/>
    <property type="match status" value="1"/>
</dbReference>
<evidence type="ECO:0000259" key="8">
    <source>
        <dbReference type="PROSITE" id="PS51004"/>
    </source>
</evidence>
<feature type="domain" description="Sema" evidence="8">
    <location>
        <begin position="1"/>
        <end position="141"/>
    </location>
</feature>
<dbReference type="InterPro" id="IPR036179">
    <property type="entry name" value="Ig-like_dom_sf"/>
</dbReference>
<dbReference type="SUPFAM" id="SSF101912">
    <property type="entry name" value="Sema domain"/>
    <property type="match status" value="1"/>
</dbReference>
<dbReference type="InterPro" id="IPR013783">
    <property type="entry name" value="Ig-like_fold"/>
</dbReference>
<evidence type="ECO:0000313" key="9">
    <source>
        <dbReference type="EMBL" id="KAG5830322.1"/>
    </source>
</evidence>
<dbReference type="GO" id="GO:0001755">
    <property type="term" value="P:neural crest cell migration"/>
    <property type="evidence" value="ECO:0007669"/>
    <property type="project" value="TreeGrafter"/>
</dbReference>
<dbReference type="SUPFAM" id="SSF103575">
    <property type="entry name" value="Plexin repeat"/>
    <property type="match status" value="1"/>
</dbReference>
<evidence type="ECO:0000256" key="5">
    <source>
        <dbReference type="PROSITE-ProRule" id="PRU00352"/>
    </source>
</evidence>
<dbReference type="GO" id="GO:0007411">
    <property type="term" value="P:axon guidance"/>
    <property type="evidence" value="ECO:0007669"/>
    <property type="project" value="TreeGrafter"/>
</dbReference>
<dbReference type="InterPro" id="IPR007110">
    <property type="entry name" value="Ig-like_dom"/>
</dbReference>
<comment type="similarity">
    <text evidence="1">Belongs to the semaphorin family.</text>
</comment>
<gene>
    <name evidence="9" type="ORF">ANANG_G00309210</name>
</gene>
<dbReference type="Pfam" id="PF00047">
    <property type="entry name" value="ig"/>
    <property type="match status" value="1"/>
</dbReference>
<organism evidence="9 10">
    <name type="scientific">Anguilla anguilla</name>
    <name type="common">European freshwater eel</name>
    <name type="synonym">Muraena anguilla</name>
    <dbReference type="NCBI Taxonomy" id="7936"/>
    <lineage>
        <taxon>Eukaryota</taxon>
        <taxon>Metazoa</taxon>
        <taxon>Chordata</taxon>
        <taxon>Craniata</taxon>
        <taxon>Vertebrata</taxon>
        <taxon>Euteleostomi</taxon>
        <taxon>Actinopterygii</taxon>
        <taxon>Neopterygii</taxon>
        <taxon>Teleostei</taxon>
        <taxon>Anguilliformes</taxon>
        <taxon>Anguillidae</taxon>
        <taxon>Anguilla</taxon>
    </lineage>
</organism>
<comment type="caution">
    <text evidence="5">Lacks conserved residue(s) required for the propagation of feature annotation.</text>
</comment>
<evidence type="ECO:0000256" key="3">
    <source>
        <dbReference type="ARBA" id="ARBA00023180"/>
    </source>
</evidence>
<evidence type="ECO:0008006" key="11">
    <source>
        <dbReference type="Google" id="ProtNLM"/>
    </source>
</evidence>
<keyword evidence="4" id="KW-0393">Immunoglobulin domain</keyword>
<feature type="compositionally biased region" description="Basic and acidic residues" evidence="6">
    <location>
        <begin position="379"/>
        <end position="391"/>
    </location>
</feature>
<dbReference type="GO" id="GO:0005886">
    <property type="term" value="C:plasma membrane"/>
    <property type="evidence" value="ECO:0007669"/>
    <property type="project" value="TreeGrafter"/>
</dbReference>
<name>A0A9D3RJN2_ANGAN</name>
<dbReference type="SMART" id="SM00423">
    <property type="entry name" value="PSI"/>
    <property type="match status" value="1"/>
</dbReference>
<dbReference type="PANTHER" id="PTHR11036:SF22">
    <property type="entry name" value="SEMAPHORIN-3E"/>
    <property type="match status" value="1"/>
</dbReference>
<dbReference type="SUPFAM" id="SSF48726">
    <property type="entry name" value="Immunoglobulin"/>
    <property type="match status" value="1"/>
</dbReference>
<dbReference type="InterPro" id="IPR016201">
    <property type="entry name" value="PSI"/>
</dbReference>
<evidence type="ECO:0000256" key="2">
    <source>
        <dbReference type="ARBA" id="ARBA00023157"/>
    </source>
</evidence>
<dbReference type="Gene3D" id="3.30.1680.10">
    <property type="entry name" value="ligand-binding face of the semaphorins, domain 2"/>
    <property type="match status" value="1"/>
</dbReference>
<evidence type="ECO:0000259" key="7">
    <source>
        <dbReference type="PROSITE" id="PS50835"/>
    </source>
</evidence>
<dbReference type="Proteomes" id="UP001044222">
    <property type="component" value="Chromosome 19"/>
</dbReference>